<evidence type="ECO:0000256" key="1">
    <source>
        <dbReference type="ARBA" id="ARBA00022598"/>
    </source>
</evidence>
<protein>
    <submittedName>
        <fullName evidence="3">Acyl-CoA synthetase</fullName>
    </submittedName>
</protein>
<dbReference type="PROSITE" id="PS00455">
    <property type="entry name" value="AMP_BINDING"/>
    <property type="match status" value="1"/>
</dbReference>
<keyword evidence="4" id="KW-1185">Reference proteome</keyword>
<dbReference type="InterPro" id="IPR045851">
    <property type="entry name" value="AMP-bd_C_sf"/>
</dbReference>
<dbReference type="InterPro" id="IPR000873">
    <property type="entry name" value="AMP-dep_synth/lig_dom"/>
</dbReference>
<evidence type="ECO:0000313" key="4">
    <source>
        <dbReference type="Proteomes" id="UP000291822"/>
    </source>
</evidence>
<evidence type="ECO:0000313" key="3">
    <source>
        <dbReference type="EMBL" id="TCI08391.1"/>
    </source>
</evidence>
<dbReference type="EMBL" id="SJTG01000004">
    <property type="protein sequence ID" value="TCI08391.1"/>
    <property type="molecule type" value="Genomic_DNA"/>
</dbReference>
<dbReference type="InterPro" id="IPR050237">
    <property type="entry name" value="ATP-dep_AMP-bd_enzyme"/>
</dbReference>
<dbReference type="InterPro" id="IPR020845">
    <property type="entry name" value="AMP-binding_CS"/>
</dbReference>
<dbReference type="RefSeq" id="WP_131151668.1">
    <property type="nucleotide sequence ID" value="NZ_SJTG01000004.1"/>
</dbReference>
<dbReference type="PANTHER" id="PTHR43767">
    <property type="entry name" value="LONG-CHAIN-FATTY-ACID--COA LIGASE"/>
    <property type="match status" value="1"/>
</dbReference>
<dbReference type="SUPFAM" id="SSF56801">
    <property type="entry name" value="Acetyl-CoA synthetase-like"/>
    <property type="match status" value="1"/>
</dbReference>
<dbReference type="InterPro" id="IPR042099">
    <property type="entry name" value="ANL_N_sf"/>
</dbReference>
<evidence type="ECO:0000259" key="2">
    <source>
        <dbReference type="Pfam" id="PF00501"/>
    </source>
</evidence>
<dbReference type="GO" id="GO:0016874">
    <property type="term" value="F:ligase activity"/>
    <property type="evidence" value="ECO:0007669"/>
    <property type="project" value="UniProtKB-KW"/>
</dbReference>
<dbReference type="Pfam" id="PF00501">
    <property type="entry name" value="AMP-binding"/>
    <property type="match status" value="1"/>
</dbReference>
<dbReference type="AlphaFoldDB" id="A0A4R0YPD0"/>
<dbReference type="Gene3D" id="3.40.50.12780">
    <property type="entry name" value="N-terminal domain of ligase-like"/>
    <property type="match status" value="1"/>
</dbReference>
<feature type="domain" description="AMP-dependent synthetase/ligase" evidence="2">
    <location>
        <begin position="24"/>
        <end position="312"/>
    </location>
</feature>
<keyword evidence="1" id="KW-0436">Ligase</keyword>
<dbReference type="Proteomes" id="UP000291822">
    <property type="component" value="Unassembled WGS sequence"/>
</dbReference>
<accession>A0A4R0YPD0</accession>
<gene>
    <name evidence="3" type="ORF">EZM97_27565</name>
</gene>
<organism evidence="3 4">
    <name type="scientific">Dyella soli</name>
    <dbReference type="NCBI Taxonomy" id="522319"/>
    <lineage>
        <taxon>Bacteria</taxon>
        <taxon>Pseudomonadati</taxon>
        <taxon>Pseudomonadota</taxon>
        <taxon>Gammaproteobacteria</taxon>
        <taxon>Lysobacterales</taxon>
        <taxon>Rhodanobacteraceae</taxon>
        <taxon>Dyella</taxon>
    </lineage>
</organism>
<sequence length="460" mass="48829">MAIVYDSYRQELADSSLPLLAAGQPGRTVAWRNGAPISAAQFLAHVQQVAATLPSGSAAVNLCEDRYAFLVAFCAIVLRGQANLLPSSRAPQAVTDVMAGYPGSYAVGEQALEPAPPSYHPMPTLVDLAHAPTSVDGFVVPLIPADQVVALGYTSGSTGVPKSYPKTWRSFHASTAGNVRVLHALVGKHFDVVATVPPQHMYGMEMSVLLPLLGDVAVHAGRPFFPADVAAALAQVPGPRVLIITPIHLRALVESGVTLPPIAAMVSATAPMPAELAREAETRFGAPLLEVFGSTETCVIATRRAADDEPWTLYDGIHLHPQPDGTAVEAPQLDGLLTLADIVVLQDDGRRFRLCGRHADLLEIAGKRASLGDLTRRLLAIPGVLDGVMLQLDGDVIGVKRVAALVVAPDLDEQTILNRLRESVEPLFLPRPLRLVSALPRNETGKLPRAELMAMLEKAG</sequence>
<dbReference type="PANTHER" id="PTHR43767:SF8">
    <property type="entry name" value="LONG-CHAIN-FATTY-ACID--COA LIGASE"/>
    <property type="match status" value="1"/>
</dbReference>
<comment type="caution">
    <text evidence="3">The sequence shown here is derived from an EMBL/GenBank/DDBJ whole genome shotgun (WGS) entry which is preliminary data.</text>
</comment>
<name>A0A4R0YPD0_9GAMM</name>
<dbReference type="Gene3D" id="3.30.300.30">
    <property type="match status" value="1"/>
</dbReference>
<reference evidence="3 4" key="1">
    <citation type="submission" date="2019-02" db="EMBL/GenBank/DDBJ databases">
        <title>Dyella amyloliquefaciens sp. nov., isolated from forest soil.</title>
        <authorList>
            <person name="Gao Z.-H."/>
            <person name="Qiu L.-H."/>
        </authorList>
    </citation>
    <scope>NUCLEOTIDE SEQUENCE [LARGE SCALE GENOMIC DNA]</scope>
    <source>
        <strain evidence="3 4">KACC 12747</strain>
    </source>
</reference>
<proteinExistence type="predicted"/>